<accession>A0AAJ7T9C8</accession>
<dbReference type="Proteomes" id="UP001318040">
    <property type="component" value="Chromosome 20"/>
</dbReference>
<evidence type="ECO:0000313" key="8">
    <source>
        <dbReference type="RefSeq" id="XP_032813731.1"/>
    </source>
</evidence>
<dbReference type="SUPFAM" id="SSF52266">
    <property type="entry name" value="SGNH hydrolase"/>
    <property type="match status" value="1"/>
</dbReference>
<dbReference type="InterPro" id="IPR008139">
    <property type="entry name" value="SaposinB_dom"/>
</dbReference>
<gene>
    <name evidence="5 6 7 8 9 10" type="primary">AOAH</name>
</gene>
<protein>
    <submittedName>
        <fullName evidence="5 6">Acyloxyacyl hydrolase</fullName>
    </submittedName>
</protein>
<dbReference type="InterPro" id="IPR001087">
    <property type="entry name" value="GDSL"/>
</dbReference>
<keyword evidence="2" id="KW-0732">Signal</keyword>
<dbReference type="GO" id="GO:0009104">
    <property type="term" value="P:lipopolysaccharide catabolic process"/>
    <property type="evidence" value="ECO:0007669"/>
    <property type="project" value="TreeGrafter"/>
</dbReference>
<evidence type="ECO:0000256" key="2">
    <source>
        <dbReference type="SAM" id="SignalP"/>
    </source>
</evidence>
<dbReference type="GO" id="GO:0050728">
    <property type="term" value="P:negative regulation of inflammatory response"/>
    <property type="evidence" value="ECO:0007669"/>
    <property type="project" value="TreeGrafter"/>
</dbReference>
<keyword evidence="4" id="KW-1185">Reference proteome</keyword>
<organism evidence="4 10">
    <name type="scientific">Petromyzon marinus</name>
    <name type="common">Sea lamprey</name>
    <dbReference type="NCBI Taxonomy" id="7757"/>
    <lineage>
        <taxon>Eukaryota</taxon>
        <taxon>Metazoa</taxon>
        <taxon>Chordata</taxon>
        <taxon>Craniata</taxon>
        <taxon>Vertebrata</taxon>
        <taxon>Cyclostomata</taxon>
        <taxon>Hyperoartia</taxon>
        <taxon>Petromyzontiformes</taxon>
        <taxon>Petromyzontidae</taxon>
        <taxon>Petromyzon</taxon>
    </lineage>
</organism>
<dbReference type="GO" id="GO:0005509">
    <property type="term" value="F:calcium ion binding"/>
    <property type="evidence" value="ECO:0007669"/>
    <property type="project" value="TreeGrafter"/>
</dbReference>
<dbReference type="GO" id="GO:0050528">
    <property type="term" value="F:acyloxyacyl hydrolase activity"/>
    <property type="evidence" value="ECO:0007669"/>
    <property type="project" value="InterPro"/>
</dbReference>
<evidence type="ECO:0000313" key="9">
    <source>
        <dbReference type="RefSeq" id="XP_032813732.1"/>
    </source>
</evidence>
<evidence type="ECO:0000313" key="7">
    <source>
        <dbReference type="RefSeq" id="XP_032813730.1"/>
    </source>
</evidence>
<dbReference type="Gene3D" id="3.40.50.1110">
    <property type="entry name" value="SGNH hydrolase"/>
    <property type="match status" value="1"/>
</dbReference>
<dbReference type="RefSeq" id="XP_032813728.1">
    <property type="nucleotide sequence ID" value="XM_032957837.1"/>
</dbReference>
<dbReference type="RefSeq" id="XP_032813729.1">
    <property type="nucleotide sequence ID" value="XM_032957838.1"/>
</dbReference>
<evidence type="ECO:0000313" key="5">
    <source>
        <dbReference type="RefSeq" id="XP_032813728.1"/>
    </source>
</evidence>
<feature type="signal peptide" evidence="2">
    <location>
        <begin position="1"/>
        <end position="19"/>
    </location>
</feature>
<dbReference type="AlphaFoldDB" id="A0AAJ7T9C8"/>
<dbReference type="Pfam" id="PF00657">
    <property type="entry name" value="Lipase_GDSL"/>
    <property type="match status" value="1"/>
</dbReference>
<feature type="chain" id="PRO_5044709324" evidence="2">
    <location>
        <begin position="20"/>
        <end position="574"/>
    </location>
</feature>
<evidence type="ECO:0000313" key="4">
    <source>
        <dbReference type="Proteomes" id="UP001318040"/>
    </source>
</evidence>
<dbReference type="SUPFAM" id="SSF47862">
    <property type="entry name" value="Saposin"/>
    <property type="match status" value="1"/>
</dbReference>
<dbReference type="InterPro" id="IPR036514">
    <property type="entry name" value="SGNH_hydro_sf"/>
</dbReference>
<dbReference type="InterPro" id="IPR039676">
    <property type="entry name" value="AOAH"/>
</dbReference>
<evidence type="ECO:0000313" key="10">
    <source>
        <dbReference type="RefSeq" id="XP_032813733.1"/>
    </source>
</evidence>
<dbReference type="InterPro" id="IPR048593">
    <property type="entry name" value="AOAH_Saposin_N"/>
</dbReference>
<dbReference type="Pfam" id="PF20825">
    <property type="entry name" value="Saposin"/>
    <property type="match status" value="1"/>
</dbReference>
<dbReference type="RefSeq" id="XP_032813731.1">
    <property type="nucleotide sequence ID" value="XM_032957840.1"/>
</dbReference>
<reference evidence="5 6" key="1">
    <citation type="submission" date="2025-04" db="UniProtKB">
        <authorList>
            <consortium name="RefSeq"/>
        </authorList>
    </citation>
    <scope>IDENTIFICATION</scope>
    <source>
        <tissue evidence="5 6">Sperm</tissue>
    </source>
</reference>
<dbReference type="RefSeq" id="XP_032813732.1">
    <property type="nucleotide sequence ID" value="XM_032957841.1"/>
</dbReference>
<evidence type="ECO:0000256" key="1">
    <source>
        <dbReference type="ARBA" id="ARBA00023157"/>
    </source>
</evidence>
<sequence>MARLSLLLLPLLLLPLAACATPEPGSRLGPGVNGGFGCLGCVIAVSMVQQLSEIHNDSISSAVARLCGVLPETHNLRASCQILLQVFGPSIIWMLNTEVTPDVVCHALALCRRDPGEAFCHTFPLPRGGLHKAVEAARRLALSSSVPDKFLELSGICALPKIRDLCELIQRSWSHHIPAQDGDGDLFSTVPVFRGSHWRGRDCADRSADVHPGRRPKNQDAFEDSNCNGIWGVDPADGVAYEKKFCENSRPRGLVLLGDSAGAHFHIPAAWMTGELLSPEAFSNLPVALANELDWPQLSAFTGFMNSSWASITSHTDSLYLRLRERNRCNHRDLQNLAVNGAASSTVKDSLTSFSRNESDHPALLVYSFIGNDVCNNARDTVAEMTTPEKMRENALAALAALNKALPPGSHVLLTGLADGRFLWDHLHGRLHPVGLWNGDVTYADVFAFLDCLQLSPCAGWMSANASLRDATSERAQQLSSVLEKIAATHNFSNFDTHYVEYPLSKMAEEWARRGGEAWQLIEPVDGFHPDQTALALMAGILWDEVMQRWPDVLGPENPHNADITRVFGDQGGH</sequence>
<keyword evidence="5 6" id="KW-0378">Hydrolase</keyword>
<dbReference type="CTD" id="313"/>
<evidence type="ECO:0000259" key="3">
    <source>
        <dbReference type="PROSITE" id="PS50015"/>
    </source>
</evidence>
<name>A0AAJ7T9C8_PETMA</name>
<dbReference type="PANTHER" id="PTHR15010:SF0">
    <property type="entry name" value="ACYLOXYACYL HYDROLASE"/>
    <property type="match status" value="1"/>
</dbReference>
<evidence type="ECO:0000313" key="6">
    <source>
        <dbReference type="RefSeq" id="XP_032813729.1"/>
    </source>
</evidence>
<dbReference type="SMART" id="SM00741">
    <property type="entry name" value="SapB"/>
    <property type="match status" value="1"/>
</dbReference>
<dbReference type="InterPro" id="IPR011001">
    <property type="entry name" value="Saposin-like"/>
</dbReference>
<dbReference type="Gene3D" id="1.10.225.10">
    <property type="entry name" value="Saposin-like"/>
    <property type="match status" value="1"/>
</dbReference>
<dbReference type="PANTHER" id="PTHR15010">
    <property type="entry name" value="ACYLOXYACYL HYDROLASE"/>
    <property type="match status" value="1"/>
</dbReference>
<proteinExistence type="predicted"/>
<keyword evidence="1" id="KW-1015">Disulfide bond</keyword>
<feature type="domain" description="Saposin B-type" evidence="3">
    <location>
        <begin position="34"/>
        <end position="115"/>
    </location>
</feature>
<dbReference type="KEGG" id="pmrn:116944284"/>
<dbReference type="PROSITE" id="PS50015">
    <property type="entry name" value="SAP_B"/>
    <property type="match status" value="1"/>
</dbReference>
<dbReference type="RefSeq" id="XP_032813733.1">
    <property type="nucleotide sequence ID" value="XM_032957842.1"/>
</dbReference>
<dbReference type="RefSeq" id="XP_032813730.1">
    <property type="nucleotide sequence ID" value="XM_032957839.1"/>
</dbReference>